<dbReference type="SUPFAM" id="SSF46785">
    <property type="entry name" value="Winged helix' DNA-binding domain"/>
    <property type="match status" value="1"/>
</dbReference>
<evidence type="ECO:0000313" key="6">
    <source>
        <dbReference type="Proteomes" id="UP000269689"/>
    </source>
</evidence>
<evidence type="ECO:0000256" key="3">
    <source>
        <dbReference type="ARBA" id="ARBA00023163"/>
    </source>
</evidence>
<dbReference type="AlphaFoldDB" id="A0A3N4V2K8"/>
<dbReference type="InterPro" id="IPR000524">
    <property type="entry name" value="Tscrpt_reg_HTH_GntR"/>
</dbReference>
<organism evidence="5 6">
    <name type="scientific">Pacificibacter maritimus</name>
    <dbReference type="NCBI Taxonomy" id="762213"/>
    <lineage>
        <taxon>Bacteria</taxon>
        <taxon>Pseudomonadati</taxon>
        <taxon>Pseudomonadota</taxon>
        <taxon>Alphaproteobacteria</taxon>
        <taxon>Rhodobacterales</taxon>
        <taxon>Roseobacteraceae</taxon>
        <taxon>Pacificibacter</taxon>
    </lineage>
</organism>
<dbReference type="Gene3D" id="1.10.10.10">
    <property type="entry name" value="Winged helix-like DNA-binding domain superfamily/Winged helix DNA-binding domain"/>
    <property type="match status" value="1"/>
</dbReference>
<gene>
    <name evidence="5" type="ORF">EDD53_1568</name>
</gene>
<dbReference type="GO" id="GO:0003700">
    <property type="term" value="F:DNA-binding transcription factor activity"/>
    <property type="evidence" value="ECO:0007669"/>
    <property type="project" value="InterPro"/>
</dbReference>
<feature type="domain" description="HTH gntR-type" evidence="4">
    <location>
        <begin position="20"/>
        <end position="87"/>
    </location>
</feature>
<name>A0A3N4V2K8_9RHOB</name>
<evidence type="ECO:0000259" key="4">
    <source>
        <dbReference type="PROSITE" id="PS50949"/>
    </source>
</evidence>
<protein>
    <submittedName>
        <fullName evidence="5">DNA-binding GntR family transcriptional regulator</fullName>
    </submittedName>
</protein>
<dbReference type="InterPro" id="IPR008920">
    <property type="entry name" value="TF_FadR/GntR_C"/>
</dbReference>
<accession>A0A3N4V2K8</accession>
<evidence type="ECO:0000256" key="2">
    <source>
        <dbReference type="ARBA" id="ARBA00023125"/>
    </source>
</evidence>
<dbReference type="SUPFAM" id="SSF48008">
    <property type="entry name" value="GntR ligand-binding domain-like"/>
    <property type="match status" value="1"/>
</dbReference>
<dbReference type="GO" id="GO:0003677">
    <property type="term" value="F:DNA binding"/>
    <property type="evidence" value="ECO:0007669"/>
    <property type="project" value="UniProtKB-KW"/>
</dbReference>
<dbReference type="Gene3D" id="1.20.120.530">
    <property type="entry name" value="GntR ligand-binding domain-like"/>
    <property type="match status" value="1"/>
</dbReference>
<comment type="caution">
    <text evidence="5">The sequence shown here is derived from an EMBL/GenBank/DDBJ whole genome shotgun (WGS) entry which is preliminary data.</text>
</comment>
<keyword evidence="3" id="KW-0804">Transcription</keyword>
<dbReference type="Pfam" id="PF07729">
    <property type="entry name" value="FCD"/>
    <property type="match status" value="1"/>
</dbReference>
<reference evidence="5 6" key="1">
    <citation type="submission" date="2018-11" db="EMBL/GenBank/DDBJ databases">
        <title>Genomic Encyclopedia of Type Strains, Phase IV (KMG-IV): sequencing the most valuable type-strain genomes for metagenomic binning, comparative biology and taxonomic classification.</title>
        <authorList>
            <person name="Goeker M."/>
        </authorList>
    </citation>
    <scope>NUCLEOTIDE SEQUENCE [LARGE SCALE GENOMIC DNA]</scope>
    <source>
        <strain evidence="5 6">DSM 104731</strain>
    </source>
</reference>
<dbReference type="Pfam" id="PF00392">
    <property type="entry name" value="GntR"/>
    <property type="match status" value="1"/>
</dbReference>
<evidence type="ECO:0000313" key="5">
    <source>
        <dbReference type="EMBL" id="RPE67164.1"/>
    </source>
</evidence>
<dbReference type="PROSITE" id="PS50949">
    <property type="entry name" value="HTH_GNTR"/>
    <property type="match status" value="1"/>
</dbReference>
<dbReference type="InterPro" id="IPR036388">
    <property type="entry name" value="WH-like_DNA-bd_sf"/>
</dbReference>
<keyword evidence="6" id="KW-1185">Reference proteome</keyword>
<dbReference type="PANTHER" id="PTHR43537">
    <property type="entry name" value="TRANSCRIPTIONAL REGULATOR, GNTR FAMILY"/>
    <property type="match status" value="1"/>
</dbReference>
<dbReference type="SMART" id="SM00895">
    <property type="entry name" value="FCD"/>
    <property type="match status" value="1"/>
</dbReference>
<dbReference type="InterPro" id="IPR011711">
    <property type="entry name" value="GntR_C"/>
</dbReference>
<keyword evidence="2 5" id="KW-0238">DNA-binding</keyword>
<proteinExistence type="predicted"/>
<dbReference type="SMART" id="SM00345">
    <property type="entry name" value="HTH_GNTR"/>
    <property type="match status" value="1"/>
</dbReference>
<dbReference type="PANTHER" id="PTHR43537:SF20">
    <property type="entry name" value="HTH-TYPE TRANSCRIPTIONAL REPRESSOR GLAR"/>
    <property type="match status" value="1"/>
</dbReference>
<keyword evidence="1" id="KW-0805">Transcription regulation</keyword>
<evidence type="ECO:0000256" key="1">
    <source>
        <dbReference type="ARBA" id="ARBA00023015"/>
    </source>
</evidence>
<dbReference type="Proteomes" id="UP000269689">
    <property type="component" value="Unassembled WGS sequence"/>
</dbReference>
<dbReference type="InterPro" id="IPR036390">
    <property type="entry name" value="WH_DNA-bd_sf"/>
</dbReference>
<dbReference type="EMBL" id="RKQK01000002">
    <property type="protein sequence ID" value="RPE67164.1"/>
    <property type="molecule type" value="Genomic_DNA"/>
</dbReference>
<sequence length="235" mass="26212">MQDDYTAYIRRTAQQPVKNATRASILTARLRAAIIRGDLKPGQKVNLDQLRAQYNVSLSPLREAISRLSVDGLVKSLDQRGSTIAPLTLVELNEIVQLRREVDVYALREAIKRGGDNWKARLRGAAVVLHSAATAKAGPEFEENWSVAHTAFHSELISGCKMPLLIDFCLNLHDLQDRYQRQLAPQLARCVEVWRIHAAIATHAVNGEADSAALAFLTHFDKEIVTVTEQLSQLR</sequence>